<evidence type="ECO:0000313" key="1">
    <source>
        <dbReference type="EMBL" id="GMI22151.1"/>
    </source>
</evidence>
<reference evidence="1 2" key="1">
    <citation type="journal article" date="2023" name="Commun. Biol.">
        <title>Genome analysis of Parmales, the sister group of diatoms, reveals the evolutionary specialization of diatoms from phago-mixotrophs to photoautotrophs.</title>
        <authorList>
            <person name="Ban H."/>
            <person name="Sato S."/>
            <person name="Yoshikawa S."/>
            <person name="Yamada K."/>
            <person name="Nakamura Y."/>
            <person name="Ichinomiya M."/>
            <person name="Sato N."/>
            <person name="Blanc-Mathieu R."/>
            <person name="Endo H."/>
            <person name="Kuwata A."/>
            <person name="Ogata H."/>
        </authorList>
    </citation>
    <scope>NUCLEOTIDE SEQUENCE [LARGE SCALE GENOMIC DNA]</scope>
</reference>
<gene>
    <name evidence="1" type="ORF">TeGR_g6269</name>
</gene>
<dbReference type="EMBL" id="BRYB01001279">
    <property type="protein sequence ID" value="GMI22151.1"/>
    <property type="molecule type" value="Genomic_DNA"/>
</dbReference>
<comment type="caution">
    <text evidence="1">The sequence shown here is derived from an EMBL/GenBank/DDBJ whole genome shotgun (WGS) entry which is preliminary data.</text>
</comment>
<proteinExistence type="predicted"/>
<protein>
    <submittedName>
        <fullName evidence="1">Uncharacterized protein</fullName>
    </submittedName>
</protein>
<name>A0ABQ6M9F1_9STRA</name>
<sequence>MANPEYLGLFYSTETSVEYVRDLHDGAATDEVRMLMIVFAFNEVKWVSYKDEVLEFTHANWTRWKEEKPAWLTEEIIQRAPDEFIRRMT</sequence>
<accession>A0ABQ6M9F1</accession>
<organism evidence="1 2">
    <name type="scientific">Tetraparma gracilis</name>
    <dbReference type="NCBI Taxonomy" id="2962635"/>
    <lineage>
        <taxon>Eukaryota</taxon>
        <taxon>Sar</taxon>
        <taxon>Stramenopiles</taxon>
        <taxon>Ochrophyta</taxon>
        <taxon>Bolidophyceae</taxon>
        <taxon>Parmales</taxon>
        <taxon>Triparmaceae</taxon>
        <taxon>Tetraparma</taxon>
    </lineage>
</organism>
<keyword evidence="2" id="KW-1185">Reference proteome</keyword>
<evidence type="ECO:0000313" key="2">
    <source>
        <dbReference type="Proteomes" id="UP001165060"/>
    </source>
</evidence>
<dbReference type="Proteomes" id="UP001165060">
    <property type="component" value="Unassembled WGS sequence"/>
</dbReference>